<protein>
    <recommendedName>
        <fullName evidence="5">C-type lectin domain-containing protein</fullName>
    </recommendedName>
</protein>
<dbReference type="InterPro" id="IPR033989">
    <property type="entry name" value="CD209-like_CTLD"/>
</dbReference>
<dbReference type="Ensembl" id="ENSMALT00000005661.1">
    <property type="protein sequence ID" value="ENSMALP00000005536.1"/>
    <property type="gene ID" value="ENSMALG00000003947.1"/>
</dbReference>
<dbReference type="GO" id="GO:0030246">
    <property type="term" value="F:carbohydrate binding"/>
    <property type="evidence" value="ECO:0007669"/>
    <property type="project" value="UniProtKB-KW"/>
</dbReference>
<dbReference type="SMART" id="SM00034">
    <property type="entry name" value="CLECT"/>
    <property type="match status" value="1"/>
</dbReference>
<evidence type="ECO:0000256" key="3">
    <source>
        <dbReference type="SAM" id="Coils"/>
    </source>
</evidence>
<dbReference type="Proteomes" id="UP000261600">
    <property type="component" value="Unplaced"/>
</dbReference>
<keyword evidence="1" id="KW-0430">Lectin</keyword>
<reference evidence="6" key="1">
    <citation type="submission" date="2025-08" db="UniProtKB">
        <authorList>
            <consortium name="Ensembl"/>
        </authorList>
    </citation>
    <scope>IDENTIFICATION</scope>
</reference>
<sequence length="499" mass="58210">MLRNFVRTVYDFLSMSPLNRKNSETIIRMDSMEIDDGIYINKSLILEGLITHENFQRQKQPSRCSTVFLGLLCVVLLAGNIGQIIYYKITTHSRLSADPNQASCNALAKEKDLLQNENDTLTTERDQVQRNSDSLTAEGKWLEARLSNLTEEKHILQQRCKSLTNERNKCKVNSSNLKDERDQLQASYNTLKQESDQIQKSYDDKQRTLERLQTKHNNLTASKDQLQTNYSNLQREKNELQTRFHMLIANRDELQSNYSSLRRDKEKLQRSYNALNNSEVYLQISYASLWKDKEQLHTRYNTLLSKNERLQTNYSSLATEKEELQNKINKVMVKVRGKTFLFKVLYIRFIICVLVFHRIFCPYPCSQFTDIRCDTDWRKFDISCYFISNIKKNWTDSRKACMAQGADLVVIDSRDEQVFVHGLLQTGQNAWIGLTDSVQEGTWMWVDGTPLTTAYWEPEQPNSYSGNQDCGEIVQKPTETLDKWNDDGCFAAQLWICEK</sequence>
<dbReference type="InterPro" id="IPR050111">
    <property type="entry name" value="C-type_lectin/snaclec_domain"/>
</dbReference>
<dbReference type="SUPFAM" id="SSF56436">
    <property type="entry name" value="C-type lectin-like"/>
    <property type="match status" value="1"/>
</dbReference>
<dbReference type="AlphaFoldDB" id="A0A3Q3IXE7"/>
<dbReference type="InterPro" id="IPR016186">
    <property type="entry name" value="C-type_lectin-like/link_sf"/>
</dbReference>
<feature type="domain" description="C-type lectin" evidence="5">
    <location>
        <begin position="380"/>
        <end position="498"/>
    </location>
</feature>
<dbReference type="CDD" id="cd03590">
    <property type="entry name" value="CLECT_DC-SIGN_like"/>
    <property type="match status" value="1"/>
</dbReference>
<dbReference type="STRING" id="43700.ENSMALP00000005536"/>
<dbReference type="Gene3D" id="1.20.5.1000">
    <property type="entry name" value="arf6 gtpase in complex with a specific effector, jip4"/>
    <property type="match status" value="2"/>
</dbReference>
<name>A0A3Q3IXE7_MONAL</name>
<accession>A0A3Q3IXE7</accession>
<keyword evidence="4" id="KW-0812">Transmembrane</keyword>
<keyword evidence="2" id="KW-1015">Disulfide bond</keyword>
<dbReference type="Gene3D" id="1.20.5.400">
    <property type="match status" value="2"/>
</dbReference>
<keyword evidence="4" id="KW-0472">Membrane</keyword>
<keyword evidence="4" id="KW-1133">Transmembrane helix</keyword>
<evidence type="ECO:0000313" key="6">
    <source>
        <dbReference type="Ensembl" id="ENSMALP00000005536.1"/>
    </source>
</evidence>
<evidence type="ECO:0000256" key="1">
    <source>
        <dbReference type="ARBA" id="ARBA00022734"/>
    </source>
</evidence>
<evidence type="ECO:0000256" key="4">
    <source>
        <dbReference type="SAM" id="Phobius"/>
    </source>
</evidence>
<evidence type="ECO:0000259" key="5">
    <source>
        <dbReference type="PROSITE" id="PS50041"/>
    </source>
</evidence>
<dbReference type="PROSITE" id="PS50041">
    <property type="entry name" value="C_TYPE_LECTIN_2"/>
    <property type="match status" value="1"/>
</dbReference>
<dbReference type="Gene3D" id="3.10.100.10">
    <property type="entry name" value="Mannose-Binding Protein A, subunit A"/>
    <property type="match status" value="1"/>
</dbReference>
<dbReference type="InterPro" id="IPR001304">
    <property type="entry name" value="C-type_lectin-like"/>
</dbReference>
<feature type="transmembrane region" description="Helical" evidence="4">
    <location>
        <begin position="67"/>
        <end position="87"/>
    </location>
</feature>
<dbReference type="InterPro" id="IPR016187">
    <property type="entry name" value="CTDL_fold"/>
</dbReference>
<dbReference type="SUPFAM" id="SSF90257">
    <property type="entry name" value="Myosin rod fragments"/>
    <property type="match status" value="1"/>
</dbReference>
<dbReference type="PROSITE" id="PS00615">
    <property type="entry name" value="C_TYPE_LECTIN_1"/>
    <property type="match status" value="1"/>
</dbReference>
<proteinExistence type="predicted"/>
<feature type="coiled-coil region" evidence="3">
    <location>
        <begin position="104"/>
        <end position="334"/>
    </location>
</feature>
<dbReference type="PANTHER" id="PTHR22803">
    <property type="entry name" value="MANNOSE, PHOSPHOLIPASE, LECTIN RECEPTOR RELATED"/>
    <property type="match status" value="1"/>
</dbReference>
<dbReference type="InterPro" id="IPR018378">
    <property type="entry name" value="C-type_lectin_CS"/>
</dbReference>
<evidence type="ECO:0000313" key="7">
    <source>
        <dbReference type="Proteomes" id="UP000261600"/>
    </source>
</evidence>
<reference evidence="6" key="2">
    <citation type="submission" date="2025-09" db="UniProtKB">
        <authorList>
            <consortium name="Ensembl"/>
        </authorList>
    </citation>
    <scope>IDENTIFICATION</scope>
</reference>
<keyword evidence="3" id="KW-0175">Coiled coil</keyword>
<evidence type="ECO:0000256" key="2">
    <source>
        <dbReference type="ARBA" id="ARBA00023157"/>
    </source>
</evidence>
<keyword evidence="7" id="KW-1185">Reference proteome</keyword>
<dbReference type="Pfam" id="PF00059">
    <property type="entry name" value="Lectin_C"/>
    <property type="match status" value="1"/>
</dbReference>
<organism evidence="6 7">
    <name type="scientific">Monopterus albus</name>
    <name type="common">Swamp eel</name>
    <dbReference type="NCBI Taxonomy" id="43700"/>
    <lineage>
        <taxon>Eukaryota</taxon>
        <taxon>Metazoa</taxon>
        <taxon>Chordata</taxon>
        <taxon>Craniata</taxon>
        <taxon>Vertebrata</taxon>
        <taxon>Euteleostomi</taxon>
        <taxon>Actinopterygii</taxon>
        <taxon>Neopterygii</taxon>
        <taxon>Teleostei</taxon>
        <taxon>Neoteleostei</taxon>
        <taxon>Acanthomorphata</taxon>
        <taxon>Anabantaria</taxon>
        <taxon>Synbranchiformes</taxon>
        <taxon>Synbranchidae</taxon>
        <taxon>Monopterus</taxon>
    </lineage>
</organism>